<gene>
    <name evidence="1" type="ORF">DXG03_003307</name>
</gene>
<accession>A0A9P7GFT4</accession>
<protein>
    <submittedName>
        <fullName evidence="1">Uncharacterized protein</fullName>
    </submittedName>
</protein>
<reference evidence="1" key="1">
    <citation type="submission" date="2020-07" db="EMBL/GenBank/DDBJ databases">
        <authorList>
            <person name="Nieuwenhuis M."/>
            <person name="Van De Peppel L.J.J."/>
        </authorList>
    </citation>
    <scope>NUCLEOTIDE SEQUENCE</scope>
    <source>
        <strain evidence="1">AP01</strain>
        <tissue evidence="1">Mycelium</tissue>
    </source>
</reference>
<keyword evidence="2" id="KW-1185">Reference proteome</keyword>
<organism evidence="1 2">
    <name type="scientific">Asterophora parasitica</name>
    <dbReference type="NCBI Taxonomy" id="117018"/>
    <lineage>
        <taxon>Eukaryota</taxon>
        <taxon>Fungi</taxon>
        <taxon>Dikarya</taxon>
        <taxon>Basidiomycota</taxon>
        <taxon>Agaricomycotina</taxon>
        <taxon>Agaricomycetes</taxon>
        <taxon>Agaricomycetidae</taxon>
        <taxon>Agaricales</taxon>
        <taxon>Tricholomatineae</taxon>
        <taxon>Lyophyllaceae</taxon>
        <taxon>Asterophora</taxon>
    </lineage>
</organism>
<evidence type="ECO:0000313" key="2">
    <source>
        <dbReference type="Proteomes" id="UP000775547"/>
    </source>
</evidence>
<dbReference type="OrthoDB" id="2368680at2759"/>
<sequence>MDEKTMILDVQELVEGEIWSVELSSSMGKEVIYVLECTCEVVGHPPAPHVPELDGKTAALDPYPLRADWSVYISQCLSSLPRPPSLMEHLKWTNHEEYDRGISKLWLSRTQGEGDIGAAKRLVAERYILACVVGNRWGSHLKGQHCIIDTPRSYPIVA</sequence>
<dbReference type="Proteomes" id="UP000775547">
    <property type="component" value="Unassembled WGS sequence"/>
</dbReference>
<dbReference type="EMBL" id="JABCKV010000020">
    <property type="protein sequence ID" value="KAG5646540.1"/>
    <property type="molecule type" value="Genomic_DNA"/>
</dbReference>
<name>A0A9P7GFT4_9AGAR</name>
<dbReference type="AlphaFoldDB" id="A0A9P7GFT4"/>
<proteinExistence type="predicted"/>
<reference evidence="1" key="2">
    <citation type="submission" date="2021-10" db="EMBL/GenBank/DDBJ databases">
        <title>Phylogenomics reveals ancestral predisposition of the termite-cultivated fungus Termitomyces towards a domesticated lifestyle.</title>
        <authorList>
            <person name="Auxier B."/>
            <person name="Grum-Grzhimaylo A."/>
            <person name="Cardenas M.E."/>
            <person name="Lodge J.D."/>
            <person name="Laessoe T."/>
            <person name="Pedersen O."/>
            <person name="Smith M.E."/>
            <person name="Kuyper T.W."/>
            <person name="Franco-Molano E.A."/>
            <person name="Baroni T.J."/>
            <person name="Aanen D.K."/>
        </authorList>
    </citation>
    <scope>NUCLEOTIDE SEQUENCE</scope>
    <source>
        <strain evidence="1">AP01</strain>
        <tissue evidence="1">Mycelium</tissue>
    </source>
</reference>
<comment type="caution">
    <text evidence="1">The sequence shown here is derived from an EMBL/GenBank/DDBJ whole genome shotgun (WGS) entry which is preliminary data.</text>
</comment>
<evidence type="ECO:0000313" key="1">
    <source>
        <dbReference type="EMBL" id="KAG5646540.1"/>
    </source>
</evidence>